<feature type="signal peptide" evidence="1">
    <location>
        <begin position="1"/>
        <end position="23"/>
    </location>
</feature>
<dbReference type="InterPro" id="IPR012347">
    <property type="entry name" value="Ferritin-like"/>
</dbReference>
<evidence type="ECO:0000313" key="3">
    <source>
        <dbReference type="EMBL" id="MFC5822455.1"/>
    </source>
</evidence>
<gene>
    <name evidence="3" type="ORF">ACFPZ3_01175</name>
</gene>
<evidence type="ECO:0000313" key="4">
    <source>
        <dbReference type="Proteomes" id="UP001596058"/>
    </source>
</evidence>
<dbReference type="EMBL" id="JBHSPA010000003">
    <property type="protein sequence ID" value="MFC5822455.1"/>
    <property type="molecule type" value="Genomic_DNA"/>
</dbReference>
<dbReference type="PANTHER" id="PTHR36933">
    <property type="entry name" value="SLL0788 PROTEIN"/>
    <property type="match status" value="1"/>
</dbReference>
<dbReference type="PROSITE" id="PS51257">
    <property type="entry name" value="PROKAR_LIPOPROTEIN"/>
    <property type="match status" value="1"/>
</dbReference>
<protein>
    <submittedName>
        <fullName evidence="3">DUF305 domain-containing protein</fullName>
    </submittedName>
</protein>
<reference evidence="4" key="1">
    <citation type="journal article" date="2019" name="Int. J. Syst. Evol. Microbiol.">
        <title>The Global Catalogue of Microorganisms (GCM) 10K type strain sequencing project: providing services to taxonomists for standard genome sequencing and annotation.</title>
        <authorList>
            <consortium name="The Broad Institute Genomics Platform"/>
            <consortium name="The Broad Institute Genome Sequencing Center for Infectious Disease"/>
            <person name="Wu L."/>
            <person name="Ma J."/>
        </authorList>
    </citation>
    <scope>NUCLEOTIDE SEQUENCE [LARGE SCALE GENOMIC DNA]</scope>
    <source>
        <strain evidence="4">CCUG 53903</strain>
    </source>
</reference>
<feature type="domain" description="DUF305" evidence="2">
    <location>
        <begin position="57"/>
        <end position="198"/>
    </location>
</feature>
<dbReference type="Proteomes" id="UP001596058">
    <property type="component" value="Unassembled WGS sequence"/>
</dbReference>
<comment type="caution">
    <text evidence="3">The sequence shown here is derived from an EMBL/GenBank/DDBJ whole genome shotgun (WGS) entry which is preliminary data.</text>
</comment>
<accession>A0ABW1C9S2</accession>
<feature type="chain" id="PRO_5046242622" evidence="1">
    <location>
        <begin position="24"/>
        <end position="201"/>
    </location>
</feature>
<keyword evidence="1" id="KW-0732">Signal</keyword>
<dbReference type="PANTHER" id="PTHR36933:SF1">
    <property type="entry name" value="SLL0788 PROTEIN"/>
    <property type="match status" value="1"/>
</dbReference>
<dbReference type="Gene3D" id="1.20.1260.10">
    <property type="match status" value="1"/>
</dbReference>
<dbReference type="RefSeq" id="WP_379512008.1">
    <property type="nucleotide sequence ID" value="NZ_JBHSPA010000003.1"/>
</dbReference>
<proteinExistence type="predicted"/>
<keyword evidence="4" id="KW-1185">Reference proteome</keyword>
<evidence type="ECO:0000256" key="1">
    <source>
        <dbReference type="SAM" id="SignalP"/>
    </source>
</evidence>
<name>A0ABW1C9S2_9ACTN</name>
<evidence type="ECO:0000259" key="2">
    <source>
        <dbReference type="Pfam" id="PF03713"/>
    </source>
</evidence>
<sequence>MRINRKMSVAVGAGALALVTACGGNGDSMAGHEAMGSSAPAATTASAQPSATFNDADVTFAQMMIPHHEQAVEMADLAPTRAADPEIKELAAKIKAAQDPEIQTMKDWLTEWGKAAPEDGMGHDMPGVMPEEDMTKLKAVKGAEFDKLFAQQMIAHHNGAIEMARTEQSGGSNPEAKELAKAIETTQQAEVEQLRKILDRL</sequence>
<organism evidence="3 4">
    <name type="scientific">Nonomuraea insulae</name>
    <dbReference type="NCBI Taxonomy" id="1616787"/>
    <lineage>
        <taxon>Bacteria</taxon>
        <taxon>Bacillati</taxon>
        <taxon>Actinomycetota</taxon>
        <taxon>Actinomycetes</taxon>
        <taxon>Streptosporangiales</taxon>
        <taxon>Streptosporangiaceae</taxon>
        <taxon>Nonomuraea</taxon>
    </lineage>
</organism>
<dbReference type="Pfam" id="PF03713">
    <property type="entry name" value="DUF305"/>
    <property type="match status" value="1"/>
</dbReference>
<dbReference type="InterPro" id="IPR005183">
    <property type="entry name" value="DUF305_CopM-like"/>
</dbReference>